<dbReference type="Gene3D" id="3.40.50.720">
    <property type="entry name" value="NAD(P)-binding Rossmann-like Domain"/>
    <property type="match status" value="1"/>
</dbReference>
<dbReference type="OrthoDB" id="9807426at2"/>
<dbReference type="Pfam" id="PF13607">
    <property type="entry name" value="Succ_CoA_lig"/>
    <property type="match status" value="1"/>
</dbReference>
<dbReference type="Gene3D" id="3.30.470.20">
    <property type="entry name" value="ATP-grasp fold, B domain"/>
    <property type="match status" value="1"/>
</dbReference>
<sequence length="898" mass="97655">MTIHNLDYLFRPSSVALFGASERPGSVGATVAANLLSGGFNGPVWFVNPKHKNVQGQPCYASTDELPGTPDLAVIAIPAQAVPELIAALGNRGCRAAIVLTAGIEGELETRMLEAARPHGLRILGPNCIGLLMGGSGLNASFSHTAPIPGDLAIVSQSGALLTSVLDWANGRQIGFSLMASVGNMADIDFGDMLDYLAGDVSSKAILLYVEGIKNAPKFMSAARRAARSKPVIVIKTGRHETAAQAAASHTGALAGSDKVYDAAFRRAGVLRVPDLDELFIAAETAERIGTIPGERLTILTNGGGAGVLAADALADEDGELSELSDDTTAKLHELLPETWSGANPVDIIGDAGPDRYKSAMSTLLADPETEAILVMNCPTALASSEDTARAVIEAVNEQRQAGRSAPVVTNWLGSEASAKAREMFAENNIPSFETPRQAVRGFMHLVHYSRAQKELMRAPPMLPRPLSFDSETAQKQIDDVVKSGRSMMTEPEAKRLLQAYNVPIVPAFEATTPEDVREAAEEILRDYSSVVLKILSHDISHKSDVGGVRLDISSAERAAKAAEEMMERIGKERPDARIEGISVQPMIHGKLAHELIVGMTEDQTFGPVILFGAGGTAVEVVKDTAMALPPLDLKLANDLIRETRISRLLRGYRDRPAADMDSIALTLVKVSYLIAQHPEIRELDINPLRADENGAVALDARVVLADQNKSPRTPMAIRPYPHEWEKTITLEGFGEVFIRPIRPDDEKLYEEMIQRMDQNDLRLRFFSPQRHLSRKFLARLTQIDYGREIAFVALTPSEDEMLGVARFFADPDYRKAEYAVMTRSDLKGRGLGWQLMRHLIDYAKAEGLERLYGSVLSENVTMLRMCQQLGFNTRHDPEDPSIFQVELPLNPSPESGD</sequence>
<dbReference type="GO" id="GO:0006099">
    <property type="term" value="P:tricarboxylic acid cycle"/>
    <property type="evidence" value="ECO:0007669"/>
    <property type="project" value="UniProtKB-KW"/>
</dbReference>
<dbReference type="InterPro" id="IPR036291">
    <property type="entry name" value="NAD(P)-bd_dom_sf"/>
</dbReference>
<gene>
    <name evidence="8" type="ORF">BXY53_1476</name>
</gene>
<evidence type="ECO:0000256" key="1">
    <source>
        <dbReference type="ARBA" id="ARBA00022532"/>
    </source>
</evidence>
<dbReference type="Gene3D" id="3.30.1490.20">
    <property type="entry name" value="ATP-grasp fold, A domain"/>
    <property type="match status" value="1"/>
</dbReference>
<dbReference type="Pfam" id="PF00583">
    <property type="entry name" value="Acetyltransf_1"/>
    <property type="match status" value="1"/>
</dbReference>
<dbReference type="PROSITE" id="PS51186">
    <property type="entry name" value="GNAT"/>
    <property type="match status" value="1"/>
</dbReference>
<dbReference type="InterPro" id="IPR000182">
    <property type="entry name" value="GNAT_dom"/>
</dbReference>
<evidence type="ECO:0000313" key="8">
    <source>
        <dbReference type="EMBL" id="RIA56371.1"/>
    </source>
</evidence>
<dbReference type="SUPFAM" id="SSF52210">
    <property type="entry name" value="Succinyl-CoA synthetase domains"/>
    <property type="match status" value="2"/>
</dbReference>
<keyword evidence="2" id="KW-0436">Ligase</keyword>
<keyword evidence="8" id="KW-0808">Transferase</keyword>
<proteinExistence type="inferred from homology"/>
<dbReference type="InterPro" id="IPR032875">
    <property type="entry name" value="Succ_CoA_lig_flav_dom"/>
</dbReference>
<dbReference type="SUPFAM" id="SSF51735">
    <property type="entry name" value="NAD(P)-binding Rossmann-fold domains"/>
    <property type="match status" value="1"/>
</dbReference>
<evidence type="ECO:0000256" key="6">
    <source>
        <dbReference type="SAM" id="MobiDB-lite"/>
    </source>
</evidence>
<evidence type="ECO:0000313" key="9">
    <source>
        <dbReference type="Proteomes" id="UP000266273"/>
    </source>
</evidence>
<keyword evidence="1" id="KW-0816">Tricarboxylic acid cycle</keyword>
<dbReference type="GO" id="GO:0016747">
    <property type="term" value="F:acyltransferase activity, transferring groups other than amino-acyl groups"/>
    <property type="evidence" value="ECO:0007669"/>
    <property type="project" value="InterPro"/>
</dbReference>
<dbReference type="SUPFAM" id="SSF55729">
    <property type="entry name" value="Acyl-CoA N-acyltransferases (Nat)"/>
    <property type="match status" value="1"/>
</dbReference>
<reference evidence="8 9" key="1">
    <citation type="submission" date="2018-08" db="EMBL/GenBank/DDBJ databases">
        <title>Genomic Encyclopedia of Archaeal and Bacterial Type Strains, Phase II (KMG-II): from individual species to whole genera.</title>
        <authorList>
            <person name="Goeker M."/>
        </authorList>
    </citation>
    <scope>NUCLEOTIDE SEQUENCE [LARGE SCALE GENOMIC DNA]</scope>
    <source>
        <strain evidence="8 9">DSM 5002</strain>
    </source>
</reference>
<dbReference type="SMART" id="SM00881">
    <property type="entry name" value="CoA_binding"/>
    <property type="match status" value="1"/>
</dbReference>
<protein>
    <submittedName>
        <fullName evidence="8">Acetyltransferase</fullName>
    </submittedName>
</protein>
<dbReference type="PANTHER" id="PTHR43334:SF1">
    <property type="entry name" value="3-HYDROXYPROPIONATE--COA LIGASE [ADP-FORMING]"/>
    <property type="match status" value="1"/>
</dbReference>
<evidence type="ECO:0000259" key="7">
    <source>
        <dbReference type="PROSITE" id="PS51186"/>
    </source>
</evidence>
<evidence type="ECO:0000256" key="5">
    <source>
        <dbReference type="ARBA" id="ARBA00060888"/>
    </source>
</evidence>
<organism evidence="8 9">
    <name type="scientific">Dichotomicrobium thermohalophilum</name>
    <dbReference type="NCBI Taxonomy" id="933063"/>
    <lineage>
        <taxon>Bacteria</taxon>
        <taxon>Pseudomonadati</taxon>
        <taxon>Pseudomonadota</taxon>
        <taxon>Alphaproteobacteria</taxon>
        <taxon>Hyphomicrobiales</taxon>
        <taxon>Hyphomicrobiaceae</taxon>
        <taxon>Dichotomicrobium</taxon>
    </lineage>
</organism>
<evidence type="ECO:0000256" key="4">
    <source>
        <dbReference type="ARBA" id="ARBA00022840"/>
    </source>
</evidence>
<dbReference type="InterPro" id="IPR043938">
    <property type="entry name" value="Ligase_CoA_dom"/>
</dbReference>
<dbReference type="Pfam" id="PF13380">
    <property type="entry name" value="CoA_binding_2"/>
    <property type="match status" value="1"/>
</dbReference>
<feature type="domain" description="N-acetyltransferase" evidence="7">
    <location>
        <begin position="737"/>
        <end position="891"/>
    </location>
</feature>
<dbReference type="EMBL" id="QXDF01000001">
    <property type="protein sequence ID" value="RIA56371.1"/>
    <property type="molecule type" value="Genomic_DNA"/>
</dbReference>
<comment type="similarity">
    <text evidence="5">In the N-terminal section; belongs to the acetate CoA ligase alpha subunit family.</text>
</comment>
<keyword evidence="3" id="KW-0547">Nucleotide-binding</keyword>
<dbReference type="Gene3D" id="3.40.630.30">
    <property type="match status" value="1"/>
</dbReference>
<dbReference type="Pfam" id="PF13549">
    <property type="entry name" value="ATP-grasp_5"/>
    <property type="match status" value="1"/>
</dbReference>
<dbReference type="InterPro" id="IPR013815">
    <property type="entry name" value="ATP_grasp_subdomain_1"/>
</dbReference>
<dbReference type="FunFam" id="3.30.1490.20:FF:000020">
    <property type="entry name" value="Protein lysine acetyltransferase"/>
    <property type="match status" value="1"/>
</dbReference>
<dbReference type="GO" id="GO:0005524">
    <property type="term" value="F:ATP binding"/>
    <property type="evidence" value="ECO:0007669"/>
    <property type="project" value="UniProtKB-KW"/>
</dbReference>
<dbReference type="Proteomes" id="UP000266273">
    <property type="component" value="Unassembled WGS sequence"/>
</dbReference>
<dbReference type="InterPro" id="IPR051538">
    <property type="entry name" value="Acyl-CoA_Synth/Transferase"/>
</dbReference>
<name>A0A397QDP2_9HYPH</name>
<dbReference type="GO" id="GO:0043758">
    <property type="term" value="F:acetate-CoA ligase (ADP-forming) activity"/>
    <property type="evidence" value="ECO:0007669"/>
    <property type="project" value="InterPro"/>
</dbReference>
<dbReference type="PANTHER" id="PTHR43334">
    <property type="entry name" value="ACETATE--COA LIGASE [ADP-FORMING]"/>
    <property type="match status" value="1"/>
</dbReference>
<dbReference type="CDD" id="cd04301">
    <property type="entry name" value="NAT_SF"/>
    <property type="match status" value="1"/>
</dbReference>
<dbReference type="InterPro" id="IPR016102">
    <property type="entry name" value="Succinyl-CoA_synth-like"/>
</dbReference>
<accession>A0A397QDP2</accession>
<dbReference type="InterPro" id="IPR003781">
    <property type="entry name" value="CoA-bd"/>
</dbReference>
<evidence type="ECO:0000256" key="3">
    <source>
        <dbReference type="ARBA" id="ARBA00022741"/>
    </source>
</evidence>
<comment type="caution">
    <text evidence="8">The sequence shown here is derived from an EMBL/GenBank/DDBJ whole genome shotgun (WGS) entry which is preliminary data.</text>
</comment>
<keyword evidence="9" id="KW-1185">Reference proteome</keyword>
<dbReference type="Pfam" id="PF19045">
    <property type="entry name" value="Ligase_CoA_2"/>
    <property type="match status" value="1"/>
</dbReference>
<dbReference type="AlphaFoldDB" id="A0A397QDP2"/>
<dbReference type="RefSeq" id="WP_119061171.1">
    <property type="nucleotide sequence ID" value="NZ_QXDF01000001.1"/>
</dbReference>
<feature type="region of interest" description="Disordered" evidence="6">
    <location>
        <begin position="876"/>
        <end position="898"/>
    </location>
</feature>
<dbReference type="InterPro" id="IPR016181">
    <property type="entry name" value="Acyl_CoA_acyltransferase"/>
</dbReference>
<dbReference type="SUPFAM" id="SSF56059">
    <property type="entry name" value="Glutathione synthetase ATP-binding domain-like"/>
    <property type="match status" value="1"/>
</dbReference>
<dbReference type="Gene3D" id="3.40.50.261">
    <property type="entry name" value="Succinyl-CoA synthetase domains"/>
    <property type="match status" value="2"/>
</dbReference>
<evidence type="ECO:0000256" key="2">
    <source>
        <dbReference type="ARBA" id="ARBA00022598"/>
    </source>
</evidence>
<keyword evidence="4" id="KW-0067">ATP-binding</keyword>